<feature type="compositionally biased region" description="Pro residues" evidence="20">
    <location>
        <begin position="30"/>
        <end position="39"/>
    </location>
</feature>
<dbReference type="GO" id="GO:0030154">
    <property type="term" value="P:cell differentiation"/>
    <property type="evidence" value="ECO:0007669"/>
    <property type="project" value="UniProtKB-KW"/>
</dbReference>
<dbReference type="GO" id="GO:0001772">
    <property type="term" value="C:immunological synapse"/>
    <property type="evidence" value="ECO:0007669"/>
    <property type="project" value="TreeGrafter"/>
</dbReference>
<reference evidence="24" key="1">
    <citation type="submission" date="2025-08" db="UniProtKB">
        <authorList>
            <consortium name="RefSeq"/>
        </authorList>
    </citation>
    <scope>IDENTIFICATION</scope>
</reference>
<dbReference type="GO" id="GO:0002548">
    <property type="term" value="P:monocyte chemotaxis"/>
    <property type="evidence" value="ECO:0007669"/>
    <property type="project" value="TreeGrafter"/>
</dbReference>
<keyword evidence="4" id="KW-0963">Cytoplasm</keyword>
<comment type="subcellular location">
    <subcellularLocation>
        <location evidence="2">Cytoplasm</location>
    </subcellularLocation>
    <subcellularLocation>
        <location evidence="1">Nucleus</location>
    </subcellularLocation>
    <subcellularLocation>
        <location evidence="3">Secreted</location>
    </subcellularLocation>
</comment>
<feature type="signal peptide" evidence="21">
    <location>
        <begin position="1"/>
        <end position="24"/>
    </location>
</feature>
<evidence type="ECO:0000256" key="15">
    <source>
        <dbReference type="ARBA" id="ARBA00022990"/>
    </source>
</evidence>
<evidence type="ECO:0000313" key="24">
    <source>
        <dbReference type="RefSeq" id="XP_028996716.2"/>
    </source>
</evidence>
<dbReference type="GO" id="GO:0090280">
    <property type="term" value="P:positive regulation of calcium ion import"/>
    <property type="evidence" value="ECO:0007669"/>
    <property type="project" value="TreeGrafter"/>
</dbReference>
<dbReference type="Gene3D" id="2.60.120.200">
    <property type="match status" value="1"/>
</dbReference>
<evidence type="ECO:0000256" key="14">
    <source>
        <dbReference type="ARBA" id="ARBA00022972"/>
    </source>
</evidence>
<evidence type="ECO:0000256" key="6">
    <source>
        <dbReference type="ARBA" id="ARBA00022553"/>
    </source>
</evidence>
<keyword evidence="17" id="KW-0508">mRNA splicing</keyword>
<evidence type="ECO:0000256" key="18">
    <source>
        <dbReference type="ARBA" id="ARBA00023242"/>
    </source>
</evidence>
<feature type="domain" description="Galectin" evidence="22">
    <location>
        <begin position="264"/>
        <end position="396"/>
    </location>
</feature>
<gene>
    <name evidence="24" type="primary">LOC114849428</name>
</gene>
<keyword evidence="5" id="KW-0964">Secreted</keyword>
<dbReference type="GO" id="GO:0048245">
    <property type="term" value="P:eosinophil chemotaxis"/>
    <property type="evidence" value="ECO:0007669"/>
    <property type="project" value="TreeGrafter"/>
</dbReference>
<evidence type="ECO:0000256" key="10">
    <source>
        <dbReference type="ARBA" id="ARBA00022734"/>
    </source>
</evidence>
<keyword evidence="13" id="KW-0391">Immunity</keyword>
<accession>A0A6P7LPE0</accession>
<dbReference type="GO" id="GO:0006397">
    <property type="term" value="P:mRNA processing"/>
    <property type="evidence" value="ECO:0007669"/>
    <property type="project" value="UniProtKB-KW"/>
</dbReference>
<keyword evidence="21" id="KW-0732">Signal</keyword>
<feature type="region of interest" description="Disordered" evidence="20">
    <location>
        <begin position="28"/>
        <end position="92"/>
    </location>
</feature>
<keyword evidence="23" id="KW-1185">Reference proteome</keyword>
<proteinExistence type="predicted"/>
<sequence>MFAFCKLVSSVLSTLSLPRISILAADAPVSPSPPSPPPSQHSDALCGSCTPSGSAPQPNGLWPSLPQSGPGFPTWSGQAVQSAPCWPGQPSSPCWPGTQTAPVSVPAPISVPAPAQAVTPAPALTTTMVPAPAPVQAPAPAPVQPCQPCWPGTQYQPLQPPAPMQAQVPYQTPTQVPYQTPTQVPYQVPAQVPAQVPVQVPTQVPAQLPVPTGPAASMHPNVPGWPAHPGWPYNPGQSGWPGQNPSIIPPHWLPPTSGPLSVPYNLNLARGVYDKMMMTILAQVKPNAKMFTINFLRGNDIAFHINPRFNDGGKQVVVRNHKVGERWGAEERDLKGPFPFALGSPFEMKILCTPETFRVAVNNIPLFEFRHRVRELNQIDRINILHDVVLTFVNVETLP</sequence>
<evidence type="ECO:0000313" key="23">
    <source>
        <dbReference type="Proteomes" id="UP000515150"/>
    </source>
</evidence>
<evidence type="ECO:0000256" key="19">
    <source>
        <dbReference type="RuleBase" id="RU102079"/>
    </source>
</evidence>
<dbReference type="GO" id="GO:0005681">
    <property type="term" value="C:spliceosomal complex"/>
    <property type="evidence" value="ECO:0007669"/>
    <property type="project" value="UniProtKB-KW"/>
</dbReference>
<keyword evidence="6" id="KW-0597">Phosphoprotein</keyword>
<evidence type="ECO:0000256" key="16">
    <source>
        <dbReference type="ARBA" id="ARBA00023157"/>
    </source>
</evidence>
<dbReference type="SUPFAM" id="SSF49899">
    <property type="entry name" value="Concanavalin A-like lectins/glucanases"/>
    <property type="match status" value="1"/>
</dbReference>
<evidence type="ECO:0000256" key="21">
    <source>
        <dbReference type="SAM" id="SignalP"/>
    </source>
</evidence>
<keyword evidence="14" id="KW-0389">IgE-binding protein</keyword>
<dbReference type="GO" id="GO:2001237">
    <property type="term" value="P:negative regulation of extrinsic apoptotic signaling pathway"/>
    <property type="evidence" value="ECO:0007669"/>
    <property type="project" value="TreeGrafter"/>
</dbReference>
<dbReference type="InterPro" id="IPR001079">
    <property type="entry name" value="Galectin_CRD"/>
</dbReference>
<dbReference type="GO" id="GO:0045087">
    <property type="term" value="P:innate immune response"/>
    <property type="evidence" value="ECO:0007669"/>
    <property type="project" value="UniProtKB-KW"/>
</dbReference>
<keyword evidence="18" id="KW-0539">Nucleus</keyword>
<dbReference type="CDD" id="cd00070">
    <property type="entry name" value="GLECT"/>
    <property type="match status" value="1"/>
</dbReference>
<dbReference type="InterPro" id="IPR044156">
    <property type="entry name" value="Galectin-like"/>
</dbReference>
<dbReference type="SMART" id="SM00908">
    <property type="entry name" value="Gal-bind_lectin"/>
    <property type="match status" value="1"/>
</dbReference>
<dbReference type="OrthoDB" id="8942303at2759"/>
<dbReference type="SMART" id="SM00276">
    <property type="entry name" value="GLECT"/>
    <property type="match status" value="1"/>
</dbReference>
<dbReference type="Pfam" id="PF00337">
    <property type="entry name" value="Gal-bind_lectin"/>
    <property type="match status" value="1"/>
</dbReference>
<evidence type="ECO:0000256" key="5">
    <source>
        <dbReference type="ARBA" id="ARBA00022525"/>
    </source>
</evidence>
<keyword evidence="11" id="KW-0677">Repeat</keyword>
<dbReference type="GO" id="GO:0050918">
    <property type="term" value="P:positive chemotaxis"/>
    <property type="evidence" value="ECO:0007669"/>
    <property type="project" value="TreeGrafter"/>
</dbReference>
<dbReference type="InterPro" id="IPR013320">
    <property type="entry name" value="ConA-like_dom_sf"/>
</dbReference>
<protein>
    <recommendedName>
        <fullName evidence="19">Galectin</fullName>
    </recommendedName>
</protein>
<keyword evidence="10 19" id="KW-0430">Lectin</keyword>
<evidence type="ECO:0000256" key="1">
    <source>
        <dbReference type="ARBA" id="ARBA00004123"/>
    </source>
</evidence>
<evidence type="ECO:0000256" key="17">
    <source>
        <dbReference type="ARBA" id="ARBA00023187"/>
    </source>
</evidence>
<evidence type="ECO:0000259" key="22">
    <source>
        <dbReference type="PROSITE" id="PS51304"/>
    </source>
</evidence>
<evidence type="ECO:0000256" key="8">
    <source>
        <dbReference type="ARBA" id="ARBA00022664"/>
    </source>
</evidence>
<dbReference type="GO" id="GO:0045806">
    <property type="term" value="P:negative regulation of endocytosis"/>
    <property type="evidence" value="ECO:0007669"/>
    <property type="project" value="TreeGrafter"/>
</dbReference>
<dbReference type="Proteomes" id="UP000515150">
    <property type="component" value="Chromosome 24"/>
</dbReference>
<keyword evidence="9" id="KW-0747">Spliceosome</keyword>
<evidence type="ECO:0000256" key="12">
    <source>
        <dbReference type="ARBA" id="ARBA00022782"/>
    </source>
</evidence>
<dbReference type="GO" id="GO:0048246">
    <property type="term" value="P:macrophage chemotaxis"/>
    <property type="evidence" value="ECO:0007669"/>
    <property type="project" value="TreeGrafter"/>
</dbReference>
<evidence type="ECO:0000256" key="4">
    <source>
        <dbReference type="ARBA" id="ARBA00022490"/>
    </source>
</evidence>
<dbReference type="FunFam" id="2.60.120.200:FF:000023">
    <property type="entry name" value="Galectin"/>
    <property type="match status" value="1"/>
</dbReference>
<keyword evidence="12" id="KW-0221">Differentiation</keyword>
<evidence type="ECO:0000256" key="11">
    <source>
        <dbReference type="ARBA" id="ARBA00022737"/>
    </source>
</evidence>
<dbReference type="PANTHER" id="PTHR11346:SF26">
    <property type="entry name" value="GALECTIN-3"/>
    <property type="match status" value="1"/>
</dbReference>
<dbReference type="GO" id="GO:0008380">
    <property type="term" value="P:RNA splicing"/>
    <property type="evidence" value="ECO:0007669"/>
    <property type="project" value="UniProtKB-KW"/>
</dbReference>
<feature type="chain" id="PRO_5040974528" description="Galectin" evidence="21">
    <location>
        <begin position="25"/>
        <end position="399"/>
    </location>
</feature>
<dbReference type="GO" id="GO:0005615">
    <property type="term" value="C:extracellular space"/>
    <property type="evidence" value="ECO:0007669"/>
    <property type="project" value="TreeGrafter"/>
</dbReference>
<dbReference type="GO" id="GO:0030593">
    <property type="term" value="P:neutrophil chemotaxis"/>
    <property type="evidence" value="ECO:0007669"/>
    <property type="project" value="TreeGrafter"/>
</dbReference>
<keyword evidence="16" id="KW-1015">Disulfide bond</keyword>
<evidence type="ECO:0000256" key="13">
    <source>
        <dbReference type="ARBA" id="ARBA00022859"/>
    </source>
</evidence>
<dbReference type="GO" id="GO:0005737">
    <property type="term" value="C:cytoplasm"/>
    <property type="evidence" value="ECO:0007669"/>
    <property type="project" value="UniProtKB-SubCell"/>
</dbReference>
<organism evidence="23 24">
    <name type="scientific">Betta splendens</name>
    <name type="common">Siamese fighting fish</name>
    <dbReference type="NCBI Taxonomy" id="158456"/>
    <lineage>
        <taxon>Eukaryota</taxon>
        <taxon>Metazoa</taxon>
        <taxon>Chordata</taxon>
        <taxon>Craniata</taxon>
        <taxon>Vertebrata</taxon>
        <taxon>Euteleostomi</taxon>
        <taxon>Actinopterygii</taxon>
        <taxon>Neopterygii</taxon>
        <taxon>Teleostei</taxon>
        <taxon>Neoteleostei</taxon>
        <taxon>Acanthomorphata</taxon>
        <taxon>Anabantaria</taxon>
        <taxon>Anabantiformes</taxon>
        <taxon>Anabantoidei</taxon>
        <taxon>Osphronemidae</taxon>
        <taxon>Betta</taxon>
    </lineage>
</organism>
<evidence type="ECO:0000256" key="7">
    <source>
        <dbReference type="ARBA" id="ARBA00022588"/>
    </source>
</evidence>
<keyword evidence="7" id="KW-0399">Innate immunity</keyword>
<evidence type="ECO:0000256" key="9">
    <source>
        <dbReference type="ARBA" id="ARBA00022728"/>
    </source>
</evidence>
<dbReference type="KEGG" id="bspl:114849428"/>
<keyword evidence="8" id="KW-0507">mRNA processing</keyword>
<evidence type="ECO:0000256" key="20">
    <source>
        <dbReference type="SAM" id="MobiDB-lite"/>
    </source>
</evidence>
<dbReference type="GO" id="GO:0019863">
    <property type="term" value="F:IgE binding"/>
    <property type="evidence" value="ECO:0007669"/>
    <property type="project" value="UniProtKB-KW"/>
</dbReference>
<dbReference type="GeneID" id="114849428"/>
<evidence type="ECO:0000256" key="2">
    <source>
        <dbReference type="ARBA" id="ARBA00004496"/>
    </source>
</evidence>
<dbReference type="GO" id="GO:0043236">
    <property type="term" value="F:laminin binding"/>
    <property type="evidence" value="ECO:0007669"/>
    <property type="project" value="TreeGrafter"/>
</dbReference>
<dbReference type="RefSeq" id="XP_028996716.2">
    <property type="nucleotide sequence ID" value="XM_029140883.3"/>
</dbReference>
<dbReference type="PANTHER" id="PTHR11346">
    <property type="entry name" value="GALECTIN"/>
    <property type="match status" value="1"/>
</dbReference>
<evidence type="ECO:0000256" key="3">
    <source>
        <dbReference type="ARBA" id="ARBA00004613"/>
    </source>
</evidence>
<dbReference type="PROSITE" id="PS51304">
    <property type="entry name" value="GALECTIN"/>
    <property type="match status" value="1"/>
</dbReference>
<keyword evidence="15" id="KW-0007">Acetylation</keyword>
<dbReference type="GO" id="GO:0048030">
    <property type="term" value="F:disaccharide binding"/>
    <property type="evidence" value="ECO:0007669"/>
    <property type="project" value="TreeGrafter"/>
</dbReference>
<name>A0A6P7LPE0_BETSP</name>
<dbReference type="AlphaFoldDB" id="A0A6P7LPE0"/>